<protein>
    <submittedName>
        <fullName evidence="1">Uncharacterized protein</fullName>
    </submittedName>
</protein>
<keyword evidence="2" id="KW-1185">Reference proteome</keyword>
<gene>
    <name evidence="1" type="ordered locus">SP_1181</name>
</gene>
<evidence type="ECO:0000313" key="2">
    <source>
        <dbReference type="Proteomes" id="UP000000585"/>
    </source>
</evidence>
<sequence>MVNFSCLSILSPRFLLLSYHKLAHHSNTKTTK</sequence>
<name>A0A0H2UQ96_STRPN</name>
<dbReference type="AlphaFoldDB" id="A0A0H2UQ96"/>
<evidence type="ECO:0000313" key="1">
    <source>
        <dbReference type="EMBL" id="AAK75290.1"/>
    </source>
</evidence>
<accession>A0A0H2UQ96</accession>
<organism evidence="1 2">
    <name type="scientific">Streptococcus pneumoniae serotype 4 (strain ATCC BAA-334 / TIGR4)</name>
    <dbReference type="NCBI Taxonomy" id="170187"/>
    <lineage>
        <taxon>Bacteria</taxon>
        <taxon>Bacillati</taxon>
        <taxon>Bacillota</taxon>
        <taxon>Bacilli</taxon>
        <taxon>Lactobacillales</taxon>
        <taxon>Streptococcaceae</taxon>
        <taxon>Streptococcus</taxon>
    </lineage>
</organism>
<dbReference type="KEGG" id="spn:SP_1181"/>
<proteinExistence type="predicted"/>
<dbReference type="Proteomes" id="UP000000585">
    <property type="component" value="Chromosome"/>
</dbReference>
<dbReference type="EnsemblBacteria" id="AAK75290">
    <property type="protein sequence ID" value="AAK75290"/>
    <property type="gene ID" value="SP_1181"/>
</dbReference>
<dbReference type="PaxDb" id="170187-SP_1181"/>
<dbReference type="EMBL" id="AE005672">
    <property type="protein sequence ID" value="AAK75290.1"/>
    <property type="molecule type" value="Genomic_DNA"/>
</dbReference>
<reference evidence="1 2" key="1">
    <citation type="journal article" date="2001" name="Science">
        <title>Complete genome sequence of a virulent isolate of Streptococcus pneumoniae.</title>
        <authorList>
            <person name="Tettelin H."/>
            <person name="Nelson K.E."/>
            <person name="Paulsen I.T."/>
            <person name="Eisen J.A."/>
            <person name="Read T.D."/>
            <person name="Peterson S."/>
            <person name="Heidelberg J."/>
            <person name="DeBoy R.T."/>
            <person name="Haft D.H."/>
            <person name="Dodson R.J."/>
            <person name="Durkin A.S."/>
            <person name="Gwinn M."/>
            <person name="Kolonay J.F."/>
            <person name="Nelson W.C."/>
            <person name="Peterson J.D."/>
            <person name="Umayam L.A."/>
            <person name="White O."/>
            <person name="Salzberg S.L."/>
            <person name="Lewis M.R."/>
            <person name="Radune D."/>
            <person name="Holtzapple E."/>
            <person name="Khouri H."/>
            <person name="Wolf A.M."/>
            <person name="Utterback T.R."/>
            <person name="Hansen C.L."/>
            <person name="McDonald L.A."/>
            <person name="Feldblyum T.V."/>
            <person name="Angiuoli S."/>
            <person name="Dickinson T."/>
            <person name="Hickey E.K."/>
            <person name="Holt I.E."/>
            <person name="Loftus B.J."/>
            <person name="Yang F."/>
            <person name="Smith H.O."/>
            <person name="Venter J.C."/>
            <person name="Dougherty B.A."/>
            <person name="Morrison D.A."/>
            <person name="Hollingshead S.K."/>
            <person name="Fraser C.M."/>
        </authorList>
    </citation>
    <scope>NUCLEOTIDE SEQUENCE [LARGE SCALE GENOMIC DNA]</scope>
    <source>
        <strain evidence="2">ATCC BAA-334 / TIGR4</strain>
    </source>
</reference>